<sequence length="346" mass="37660">MDDLTTGYPVPARPIMRFRWHAGDWFEIFERHVALIQSDIARAQAEDRIVVYLSCPISSRGGGHFGTNIEIANFVARRLASQWGERFFVVNPAAYQLESKEGTGLIVRHIADLARETGRELTLDGLRAQAEPGGGDYMRMWTRVLVEDGYLADPPGRSRSGRHLGGLFDAYYFLGPDDMHEFFGAGGRTSGGRTGGGSADGGTLASKVEEYFARKYAIDPEFFVSFAAGPDSDGATRLLDLTNPSDARLWEARRKEFVRYYTVRAGAAYSLGSHDEWNLMARLNRARVADPAYGPGEQIAAYFAAGPCGLAEAEAETSIGYEVAAVPVSPNGMPATAGQRAAEVDA</sequence>
<accession>A0A1M7R2C2</accession>
<gene>
    <name evidence="1" type="ORF">SAMN05443668_106154</name>
</gene>
<protein>
    <submittedName>
        <fullName evidence="1">Uncharacterized protein</fullName>
    </submittedName>
</protein>
<dbReference type="STRING" id="134849.SAMN05443668_106154"/>
<dbReference type="OrthoDB" id="5178535at2"/>
<evidence type="ECO:0000313" key="1">
    <source>
        <dbReference type="EMBL" id="SHN38877.1"/>
    </source>
</evidence>
<dbReference type="EMBL" id="FRCS01000006">
    <property type="protein sequence ID" value="SHN38877.1"/>
    <property type="molecule type" value="Genomic_DNA"/>
</dbReference>
<organism evidence="1 2">
    <name type="scientific">Cryptosporangium aurantiacum</name>
    <dbReference type="NCBI Taxonomy" id="134849"/>
    <lineage>
        <taxon>Bacteria</taxon>
        <taxon>Bacillati</taxon>
        <taxon>Actinomycetota</taxon>
        <taxon>Actinomycetes</taxon>
        <taxon>Cryptosporangiales</taxon>
        <taxon>Cryptosporangiaceae</taxon>
        <taxon>Cryptosporangium</taxon>
    </lineage>
</organism>
<dbReference type="RefSeq" id="WP_073259456.1">
    <property type="nucleotide sequence ID" value="NZ_FRCS01000006.1"/>
</dbReference>
<keyword evidence="2" id="KW-1185">Reference proteome</keyword>
<name>A0A1M7R2C2_9ACTN</name>
<proteinExistence type="predicted"/>
<evidence type="ECO:0000313" key="2">
    <source>
        <dbReference type="Proteomes" id="UP000184440"/>
    </source>
</evidence>
<dbReference type="AlphaFoldDB" id="A0A1M7R2C2"/>
<reference evidence="1 2" key="1">
    <citation type="submission" date="2016-11" db="EMBL/GenBank/DDBJ databases">
        <authorList>
            <person name="Jaros S."/>
            <person name="Januszkiewicz K."/>
            <person name="Wedrychowicz H."/>
        </authorList>
    </citation>
    <scope>NUCLEOTIDE SEQUENCE [LARGE SCALE GENOMIC DNA]</scope>
    <source>
        <strain evidence="1 2">DSM 46144</strain>
    </source>
</reference>
<dbReference type="Proteomes" id="UP000184440">
    <property type="component" value="Unassembled WGS sequence"/>
</dbReference>